<dbReference type="EMBL" id="OX395128">
    <property type="protein sequence ID" value="CAI5769882.1"/>
    <property type="molecule type" value="Genomic_DNA"/>
</dbReference>
<reference evidence="1" key="1">
    <citation type="submission" date="2022-12" db="EMBL/GenBank/DDBJ databases">
        <authorList>
            <person name="Alioto T."/>
            <person name="Alioto T."/>
            <person name="Gomez Garrido J."/>
        </authorList>
    </citation>
    <scope>NUCLEOTIDE SEQUENCE</scope>
</reference>
<name>A0AA35P332_9SAUR</name>
<proteinExistence type="predicted"/>
<accession>A0AA35P332</accession>
<evidence type="ECO:0000313" key="2">
    <source>
        <dbReference type="Proteomes" id="UP001178461"/>
    </source>
</evidence>
<organism evidence="1 2">
    <name type="scientific">Podarcis lilfordi</name>
    <name type="common">Lilford's wall lizard</name>
    <dbReference type="NCBI Taxonomy" id="74358"/>
    <lineage>
        <taxon>Eukaryota</taxon>
        <taxon>Metazoa</taxon>
        <taxon>Chordata</taxon>
        <taxon>Craniata</taxon>
        <taxon>Vertebrata</taxon>
        <taxon>Euteleostomi</taxon>
        <taxon>Lepidosauria</taxon>
        <taxon>Squamata</taxon>
        <taxon>Bifurcata</taxon>
        <taxon>Unidentata</taxon>
        <taxon>Episquamata</taxon>
        <taxon>Laterata</taxon>
        <taxon>Lacertibaenia</taxon>
        <taxon>Lacertidae</taxon>
        <taxon>Podarcis</taxon>
    </lineage>
</organism>
<feature type="non-terminal residue" evidence="1">
    <location>
        <position position="60"/>
    </location>
</feature>
<protein>
    <submittedName>
        <fullName evidence="1">Uncharacterized protein</fullName>
    </submittedName>
</protein>
<gene>
    <name evidence="1" type="ORF">PODLI_1B039079</name>
</gene>
<dbReference type="Proteomes" id="UP001178461">
    <property type="component" value="Chromosome 3"/>
</dbReference>
<sequence length="60" mass="7030">MILNERKRQQKWKGRKGDQFDNCLEDTQYDITSMHVSPSPQIAANEGECNEVTSCVLHYW</sequence>
<evidence type="ECO:0000313" key="1">
    <source>
        <dbReference type="EMBL" id="CAI5769882.1"/>
    </source>
</evidence>
<dbReference type="AlphaFoldDB" id="A0AA35P332"/>
<keyword evidence="2" id="KW-1185">Reference proteome</keyword>